<comment type="similarity">
    <text evidence="1">Belongs to the DP1 family.</text>
</comment>
<proteinExistence type="inferred from homology"/>
<gene>
    <name evidence="3" type="ORF">SHERM_06649</name>
</gene>
<protein>
    <recommendedName>
        <fullName evidence="1">HVA22-like protein</fullName>
    </recommendedName>
</protein>
<evidence type="ECO:0000313" key="4">
    <source>
        <dbReference type="Proteomes" id="UP001153555"/>
    </source>
</evidence>
<dbReference type="AlphaFoldDB" id="A0A9N7NXU4"/>
<dbReference type="GO" id="GO:0016020">
    <property type="term" value="C:membrane"/>
    <property type="evidence" value="ECO:0007669"/>
    <property type="project" value="UniProtKB-SubCell"/>
</dbReference>
<sequence length="136" mass="15394">MSRYDVSVRSSSMATTNGKSKNSEGRTAPMSSMDPSSLARLGCDCFFALSNVVVRKACCSVGVVLPFYSTFKAIEARDENEEHKWLMYWAAYGSFSLAEVFTDNILYWCPFYYQMKFAFLVWIQLPYVDGQSSCIS</sequence>
<keyword evidence="4" id="KW-1185">Reference proteome</keyword>
<evidence type="ECO:0000256" key="2">
    <source>
        <dbReference type="SAM" id="MobiDB-lite"/>
    </source>
</evidence>
<accession>A0A9N7NXU4</accession>
<feature type="compositionally biased region" description="Polar residues" evidence="2">
    <location>
        <begin position="8"/>
        <end position="20"/>
    </location>
</feature>
<feature type="region of interest" description="Disordered" evidence="2">
    <location>
        <begin position="1"/>
        <end position="33"/>
    </location>
</feature>
<dbReference type="Pfam" id="PF03134">
    <property type="entry name" value="TB2_DP1_HVA22"/>
    <property type="match status" value="1"/>
</dbReference>
<evidence type="ECO:0000256" key="1">
    <source>
        <dbReference type="RuleBase" id="RU362006"/>
    </source>
</evidence>
<name>A0A9N7NXU4_STRHE</name>
<dbReference type="PANTHER" id="PTHR12300:SF176">
    <property type="entry name" value="HVA22-LIKE PROTEIN"/>
    <property type="match status" value="1"/>
</dbReference>
<comment type="caution">
    <text evidence="3">The sequence shown here is derived from an EMBL/GenBank/DDBJ whole genome shotgun (WGS) entry which is preliminary data.</text>
</comment>
<evidence type="ECO:0000313" key="3">
    <source>
        <dbReference type="EMBL" id="CAA0840523.1"/>
    </source>
</evidence>
<dbReference type="PANTHER" id="PTHR12300">
    <property type="entry name" value="HVA22-LIKE PROTEINS"/>
    <property type="match status" value="1"/>
</dbReference>
<comment type="subcellular location">
    <subcellularLocation>
        <location evidence="1">Membrane</location>
        <topology evidence="1">Multi-pass membrane protein</topology>
    </subcellularLocation>
</comment>
<dbReference type="EMBL" id="CACSLK010032722">
    <property type="protein sequence ID" value="CAA0840523.1"/>
    <property type="molecule type" value="Genomic_DNA"/>
</dbReference>
<organism evidence="3 4">
    <name type="scientific">Striga hermonthica</name>
    <name type="common">Purple witchweed</name>
    <name type="synonym">Buchnera hermonthica</name>
    <dbReference type="NCBI Taxonomy" id="68872"/>
    <lineage>
        <taxon>Eukaryota</taxon>
        <taxon>Viridiplantae</taxon>
        <taxon>Streptophyta</taxon>
        <taxon>Embryophyta</taxon>
        <taxon>Tracheophyta</taxon>
        <taxon>Spermatophyta</taxon>
        <taxon>Magnoliopsida</taxon>
        <taxon>eudicotyledons</taxon>
        <taxon>Gunneridae</taxon>
        <taxon>Pentapetalae</taxon>
        <taxon>asterids</taxon>
        <taxon>lamiids</taxon>
        <taxon>Lamiales</taxon>
        <taxon>Orobanchaceae</taxon>
        <taxon>Buchnereae</taxon>
        <taxon>Striga</taxon>
    </lineage>
</organism>
<dbReference type="OrthoDB" id="10009287at2759"/>
<dbReference type="InterPro" id="IPR004345">
    <property type="entry name" value="TB2_DP1_HVA22"/>
</dbReference>
<dbReference type="Proteomes" id="UP001153555">
    <property type="component" value="Unassembled WGS sequence"/>
</dbReference>
<reference evidence="3" key="1">
    <citation type="submission" date="2019-12" db="EMBL/GenBank/DDBJ databases">
        <authorList>
            <person name="Scholes J."/>
        </authorList>
    </citation>
    <scope>NUCLEOTIDE SEQUENCE</scope>
</reference>